<evidence type="ECO:0000313" key="3">
    <source>
        <dbReference type="EMBL" id="KCY14076.1"/>
    </source>
</evidence>
<protein>
    <submittedName>
        <fullName evidence="2">Uncharacterized protein</fullName>
    </submittedName>
</protein>
<dbReference type="PATRIC" id="fig|1310697.3.peg.3535"/>
<sequence length="109" mass="12332">MNQKYISSQSSPSTPICFVPELSGNKTNKPATSKLYQHPSAQDLKFKKDSKWPYFLCFLIFSALAIAFLYACDAEAQMREQKAQHWQEQFNSGEPVEVQVRVVKLGGAQ</sequence>
<dbReference type="EMBL" id="JMOD01000161">
    <property type="protein sequence ID" value="KCY09219.1"/>
    <property type="molecule type" value="Genomic_DNA"/>
</dbReference>
<keyword evidence="1" id="KW-0812">Transmembrane</keyword>
<evidence type="ECO:0000313" key="4">
    <source>
        <dbReference type="Proteomes" id="UP000027327"/>
    </source>
</evidence>
<keyword evidence="1" id="KW-1133">Transmembrane helix</keyword>
<organism evidence="2 4">
    <name type="scientific">Acinetobacter baumannii 21072</name>
    <dbReference type="NCBI Taxonomy" id="1310697"/>
    <lineage>
        <taxon>Bacteria</taxon>
        <taxon>Pseudomonadati</taxon>
        <taxon>Pseudomonadota</taxon>
        <taxon>Gammaproteobacteria</taxon>
        <taxon>Moraxellales</taxon>
        <taxon>Moraxellaceae</taxon>
        <taxon>Acinetobacter</taxon>
        <taxon>Acinetobacter calcoaceticus/baumannii complex</taxon>
    </lineage>
</organism>
<evidence type="ECO:0000256" key="1">
    <source>
        <dbReference type="SAM" id="Phobius"/>
    </source>
</evidence>
<evidence type="ECO:0000313" key="2">
    <source>
        <dbReference type="EMBL" id="KCY09219.1"/>
    </source>
</evidence>
<dbReference type="RefSeq" id="WP_032037670.1">
    <property type="nucleotide sequence ID" value="NZ_JMOD01000109.1"/>
</dbReference>
<dbReference type="AlphaFoldDB" id="A0A062HK25"/>
<dbReference type="Proteomes" id="UP000027327">
    <property type="component" value="Unassembled WGS sequence"/>
</dbReference>
<name>A0A062HK25_ACIBA</name>
<feature type="transmembrane region" description="Helical" evidence="1">
    <location>
        <begin position="52"/>
        <end position="72"/>
    </location>
</feature>
<accession>A0A062HK25</accession>
<reference evidence="2 4" key="1">
    <citation type="submission" date="2014-04" db="EMBL/GenBank/DDBJ databases">
        <title>Comparative genomics and transcriptomics to identify genetic mechanisms underlying the emergence of carbapenem resistant Acinetobacter baumannii (CRAb).</title>
        <authorList>
            <person name="Harris A.D."/>
            <person name="Johnson K.J."/>
            <person name="George J."/>
            <person name="Nadendla S."/>
            <person name="Daugherty S.C."/>
            <person name="Parankush S."/>
            <person name="Sadzewicz L."/>
            <person name="Tallon L."/>
            <person name="Sengamalay N."/>
            <person name="Hazen T.H."/>
            <person name="Rasko D.A."/>
        </authorList>
    </citation>
    <scope>NUCLEOTIDE SEQUENCE [LARGE SCALE GENOMIC DNA]</scope>
    <source>
        <strain evidence="2 4">21072</strain>
    </source>
</reference>
<gene>
    <name evidence="3" type="ORF">J596_3729</name>
    <name evidence="2" type="ORF">J596_4057</name>
</gene>
<keyword evidence="1" id="KW-0472">Membrane</keyword>
<dbReference type="EMBL" id="JMOD01000109">
    <property type="protein sequence ID" value="KCY14076.1"/>
    <property type="molecule type" value="Genomic_DNA"/>
</dbReference>
<comment type="caution">
    <text evidence="2">The sequence shown here is derived from an EMBL/GenBank/DDBJ whole genome shotgun (WGS) entry which is preliminary data.</text>
</comment>
<proteinExistence type="predicted"/>